<sequence>MSIWLPLDRTAPVNRQQTAHIAVGQNESLTDAIRQAREMHRLGQTSNVTLQLADSATYYIDQPITLRPEDSHLTITGKGTTISGGLNLSVWKREGKLLVADVPEVNGRPIDFRQLWTNGKKAVRARDVADFEQMNRIMTYDKKRQELWIPRQAAQRIAKASHAEMVLHEMWCTSNLRIKSIRYEGDSAAITFHQPEARLQFEHPWPSPMTPDTKHPSPFYLTNAKELIDQPGEWYHDIQTHKLYYMPRQGETASSLKATIPLLETLFRVVGTAEHPVENITIQGINFSHTTWLRPSTQGHVPLQAGMYLTEAYKLRPQIDRPNNHKLDNQGWLGRAAAAVEIYHGDDISFSDCRFEHLGGSGLDYQIGCQGGRVSQCVFTDIAMNGLVCGSFSPEGLETHRPYKPMDQREVCSMQTVAQSEFYDVTNEDWGCVAIAAGYVNGMNIEHNTIHDISYTGISLGWGWNRNRTCMGNNRVKGNLIYNYAQHMYDCAGIYTLGNQPGTIIEENVVRDIARPSYVHDPAHWFYLYTDEGSSHITLRNNWTPEEKYLKNACGPGNTWENNGPSVSESIKLSAGCAKN</sequence>
<dbReference type="InterPro" id="IPR006626">
    <property type="entry name" value="PbH1"/>
</dbReference>
<evidence type="ECO:0000313" key="3">
    <source>
        <dbReference type="Proteomes" id="UP001200470"/>
    </source>
</evidence>
<evidence type="ECO:0000313" key="2">
    <source>
        <dbReference type="EMBL" id="MCF2562833.1"/>
    </source>
</evidence>
<organism evidence="2 3">
    <name type="scientific">Xylanibacter brevis</name>
    <dbReference type="NCBI Taxonomy" id="83231"/>
    <lineage>
        <taxon>Bacteria</taxon>
        <taxon>Pseudomonadati</taxon>
        <taxon>Bacteroidota</taxon>
        <taxon>Bacteroidia</taxon>
        <taxon>Bacteroidales</taxon>
        <taxon>Prevotellaceae</taxon>
        <taxon>Xylanibacter</taxon>
    </lineage>
</organism>
<dbReference type="Proteomes" id="UP001200470">
    <property type="component" value="Unassembled WGS sequence"/>
</dbReference>
<reference evidence="2 3" key="1">
    <citation type="submission" date="2020-12" db="EMBL/GenBank/DDBJ databases">
        <title>Whole genome sequences of gut porcine anaerobes.</title>
        <authorList>
            <person name="Kubasova T."/>
            <person name="Jahodarova E."/>
            <person name="Rychlik I."/>
        </authorList>
    </citation>
    <scope>NUCLEOTIDE SEQUENCE [LARGE SCALE GENOMIC DNA]</scope>
    <source>
        <strain evidence="2 3">An925</strain>
    </source>
</reference>
<dbReference type="EMBL" id="JADYTN010000003">
    <property type="protein sequence ID" value="MCF2562833.1"/>
    <property type="molecule type" value="Genomic_DNA"/>
</dbReference>
<gene>
    <name evidence="2" type="ORF">I6E12_01700</name>
</gene>
<dbReference type="PANTHER" id="PTHR36453">
    <property type="entry name" value="SECRETED PROTEIN-RELATED"/>
    <property type="match status" value="1"/>
</dbReference>
<accession>A0ABS9CES2</accession>
<name>A0ABS9CES2_9BACT</name>
<dbReference type="Gene3D" id="2.160.20.10">
    <property type="entry name" value="Single-stranded right-handed beta-helix, Pectin lyase-like"/>
    <property type="match status" value="1"/>
</dbReference>
<dbReference type="InterPro" id="IPR012334">
    <property type="entry name" value="Pectin_lyas_fold"/>
</dbReference>
<protein>
    <submittedName>
        <fullName evidence="2">Right-handed parallel beta-helix repeat-containing protein</fullName>
    </submittedName>
</protein>
<dbReference type="SMART" id="SM00710">
    <property type="entry name" value="PbH1"/>
    <property type="match status" value="6"/>
</dbReference>
<proteinExistence type="predicted"/>
<evidence type="ECO:0000259" key="1">
    <source>
        <dbReference type="Pfam" id="PF21231"/>
    </source>
</evidence>
<feature type="domain" description="GH141-like insertion" evidence="1">
    <location>
        <begin position="95"/>
        <end position="248"/>
    </location>
</feature>
<dbReference type="Pfam" id="PF21231">
    <property type="entry name" value="GH141_M"/>
    <property type="match status" value="1"/>
</dbReference>
<dbReference type="InterPro" id="IPR011050">
    <property type="entry name" value="Pectin_lyase_fold/virulence"/>
</dbReference>
<dbReference type="PANTHER" id="PTHR36453:SF1">
    <property type="entry name" value="RIGHT HANDED BETA HELIX DOMAIN-CONTAINING PROTEIN"/>
    <property type="match status" value="1"/>
</dbReference>
<keyword evidence="3" id="KW-1185">Reference proteome</keyword>
<dbReference type="InterPro" id="IPR048482">
    <property type="entry name" value="GH141_ins"/>
</dbReference>
<dbReference type="SUPFAM" id="SSF51126">
    <property type="entry name" value="Pectin lyase-like"/>
    <property type="match status" value="1"/>
</dbReference>
<comment type="caution">
    <text evidence="2">The sequence shown here is derived from an EMBL/GenBank/DDBJ whole genome shotgun (WGS) entry which is preliminary data.</text>
</comment>